<evidence type="ECO:0000313" key="3">
    <source>
        <dbReference type="Proteomes" id="UP000182444"/>
    </source>
</evidence>
<evidence type="ECO:0000313" key="2">
    <source>
        <dbReference type="EMBL" id="AOW03520.1"/>
    </source>
</evidence>
<dbReference type="VEuPathDB" id="FungiDB:YALI1_D04128g"/>
<dbReference type="AlphaFoldDB" id="A0A1D8ND04"/>
<dbReference type="EMBL" id="CP017556">
    <property type="protein sequence ID" value="AOW03520.1"/>
    <property type="molecule type" value="Genomic_DNA"/>
</dbReference>
<dbReference type="Proteomes" id="UP000182444">
    <property type="component" value="Chromosome 1D"/>
</dbReference>
<feature type="chain" id="PRO_5030026678" evidence="1">
    <location>
        <begin position="18"/>
        <end position="219"/>
    </location>
</feature>
<reference evidence="2 3" key="1">
    <citation type="journal article" date="2016" name="PLoS ONE">
        <title>Sequence Assembly of Yarrowia lipolytica Strain W29/CLIB89 Shows Transposable Element Diversity.</title>
        <authorList>
            <person name="Magnan C."/>
            <person name="Yu J."/>
            <person name="Chang I."/>
            <person name="Jahn E."/>
            <person name="Kanomata Y."/>
            <person name="Wu J."/>
            <person name="Zeller M."/>
            <person name="Oakes M."/>
            <person name="Baldi P."/>
            <person name="Sandmeyer S."/>
        </authorList>
    </citation>
    <scope>NUCLEOTIDE SEQUENCE [LARGE SCALE GENOMIC DNA]</scope>
    <source>
        <strain evidence="3">CLIB89(W29)</strain>
    </source>
</reference>
<dbReference type="VEuPathDB" id="FungiDB:YALI0_D03245g"/>
<keyword evidence="1" id="KW-0732">Signal</keyword>
<dbReference type="GeneID" id="2910567"/>
<organism evidence="2 3">
    <name type="scientific">Yarrowia lipolytica</name>
    <name type="common">Candida lipolytica</name>
    <dbReference type="NCBI Taxonomy" id="4952"/>
    <lineage>
        <taxon>Eukaryota</taxon>
        <taxon>Fungi</taxon>
        <taxon>Dikarya</taxon>
        <taxon>Ascomycota</taxon>
        <taxon>Saccharomycotina</taxon>
        <taxon>Dipodascomycetes</taxon>
        <taxon>Dipodascales</taxon>
        <taxon>Dipodascales incertae sedis</taxon>
        <taxon>Yarrowia</taxon>
    </lineage>
</organism>
<feature type="signal peptide" evidence="1">
    <location>
        <begin position="1"/>
        <end position="17"/>
    </location>
</feature>
<evidence type="ECO:0000256" key="1">
    <source>
        <dbReference type="SAM" id="SignalP"/>
    </source>
</evidence>
<dbReference type="KEGG" id="yli:2910567"/>
<proteinExistence type="predicted"/>
<dbReference type="RefSeq" id="XP_502357.3">
    <property type="nucleotide sequence ID" value="XM_502357.3"/>
</dbReference>
<accession>A0A1D8ND04</accession>
<sequence>MKFSHVTLAVVAATAIAAPTQQLESRDLQITGQNAGELVKQYAPVFTLAPGAFATQTEPEPMGFLDFSGYVNFFVGLLQLGGQFIKDGGRALVDLDINKVGSAAVNFFQGLMVYFNAFLAAVQQGTKFDKAVYEFLINSGIKDFLTNVAAFIINVSKNILESPLLGTIVNLLKPLVQWLFGAKQTVQQNLGSAADVTGFDRALLAVQSFNAAATKKLGN</sequence>
<name>A0A1D8ND04_YARLL</name>
<gene>
    <name evidence="2" type="ORF">YALI1_D04128g</name>
</gene>
<protein>
    <submittedName>
        <fullName evidence="2">Uncharacterized protein</fullName>
    </submittedName>
</protein>